<evidence type="ECO:0000313" key="2">
    <source>
        <dbReference type="Proteomes" id="UP000027036"/>
    </source>
</evidence>
<dbReference type="InterPro" id="IPR021451">
    <property type="entry name" value="DUF3102"/>
</dbReference>
<dbReference type="AlphaFoldDB" id="A0A837B160"/>
<gene>
    <name evidence="1" type="ORF">HPS10_04385</name>
</gene>
<reference evidence="1 2" key="1">
    <citation type="submission" date="2014-02" db="EMBL/GenBank/DDBJ databases">
        <title>Comparative genomics of Haemophilus parasuis isolated from pig lungs.</title>
        <authorList>
            <person name="Kittichotirat W."/>
            <person name="Bumgarner R.E."/>
            <person name="Lawrence P."/>
        </authorList>
    </citation>
    <scope>NUCLEOTIDE SEQUENCE [LARGE SCALE GENOMIC DNA]</scope>
    <source>
        <strain evidence="1 2">HPS10</strain>
    </source>
</reference>
<organism evidence="1 2">
    <name type="scientific">Glaesserella parasuis HPS10</name>
    <dbReference type="NCBI Taxonomy" id="1450514"/>
    <lineage>
        <taxon>Bacteria</taxon>
        <taxon>Pseudomonadati</taxon>
        <taxon>Pseudomonadota</taxon>
        <taxon>Gammaproteobacteria</taxon>
        <taxon>Pasteurellales</taxon>
        <taxon>Pasteurellaceae</taxon>
        <taxon>Glaesserella</taxon>
    </lineage>
</organism>
<dbReference type="Proteomes" id="UP000027036">
    <property type="component" value="Unassembled WGS sequence"/>
</dbReference>
<dbReference type="RefSeq" id="WP_035522960.1">
    <property type="nucleotide sequence ID" value="NZ_JDSO01000045.1"/>
</dbReference>
<proteinExistence type="predicted"/>
<sequence length="302" mass="34162">MTETTEKSTSLSNETYLRHSMAIMDKWGNGEVFDKKIIVDRGKHCQRSMVENMLEFGRVLIILKEHLAHGEFVETLQNELDVTPRAAQKFMQATLKFCGEGLQDTTPKLVQLGKSKLLELVTQDDDDLKELAEGGTVAGLKLDEIDRMTRDELRKALRKAREDKDAMAKVLANKDEKINRLDVDLAKKQKLIETQTPEQRGGVLREETAGISYKAEAILRGQVFQAFESLQAHQAETGIDHRQFMSGVLAEYQLILSELKEHFNLDDEPTGDALPEWARAPIDEPEELDDRMKAILDAEILG</sequence>
<evidence type="ECO:0008006" key="3">
    <source>
        <dbReference type="Google" id="ProtNLM"/>
    </source>
</evidence>
<dbReference type="EMBL" id="JDSO01000045">
    <property type="protein sequence ID" value="KDB48251.1"/>
    <property type="molecule type" value="Genomic_DNA"/>
</dbReference>
<dbReference type="Pfam" id="PF11300">
    <property type="entry name" value="DUF3102"/>
    <property type="match status" value="1"/>
</dbReference>
<evidence type="ECO:0000313" key="1">
    <source>
        <dbReference type="EMBL" id="KDB48251.1"/>
    </source>
</evidence>
<protein>
    <recommendedName>
        <fullName evidence="3">DUF3102 domain-containing protein</fullName>
    </recommendedName>
</protein>
<name>A0A837B160_GLAPU</name>
<comment type="caution">
    <text evidence="1">The sequence shown here is derived from an EMBL/GenBank/DDBJ whole genome shotgun (WGS) entry which is preliminary data.</text>
</comment>
<accession>A0A837B160</accession>